<dbReference type="PROSITE" id="PS51352">
    <property type="entry name" value="THIOREDOXIN_2"/>
    <property type="match status" value="1"/>
</dbReference>
<evidence type="ECO:0000256" key="7">
    <source>
        <dbReference type="ARBA" id="ARBA00023180"/>
    </source>
</evidence>
<dbReference type="GO" id="GO:0006457">
    <property type="term" value="P:protein folding"/>
    <property type="evidence" value="ECO:0007669"/>
    <property type="project" value="TreeGrafter"/>
</dbReference>
<keyword evidence="4 8" id="KW-0274">FAD</keyword>
<dbReference type="GO" id="GO:0016971">
    <property type="term" value="F:flavin-dependent sulfhydryl oxidase activity"/>
    <property type="evidence" value="ECO:0007669"/>
    <property type="project" value="InterPro"/>
</dbReference>
<dbReference type="Pfam" id="PF00085">
    <property type="entry name" value="Thioredoxin"/>
    <property type="match status" value="1"/>
</dbReference>
<evidence type="ECO:0000256" key="1">
    <source>
        <dbReference type="ARBA" id="ARBA00001974"/>
    </source>
</evidence>
<keyword evidence="7" id="KW-0325">Glycoprotein</keyword>
<keyword evidence="6" id="KW-1015">Disulfide bond</keyword>
<dbReference type="PANTHER" id="PTHR22897:SF8">
    <property type="entry name" value="SULFHYDRYL OXIDASE"/>
    <property type="match status" value="1"/>
</dbReference>
<dbReference type="InterPro" id="IPR017905">
    <property type="entry name" value="ERV/ALR_sulphydryl_oxidase"/>
</dbReference>
<dbReference type="InterPro" id="IPR042568">
    <property type="entry name" value="QSOX_FAD-bd_sf"/>
</dbReference>
<comment type="caution">
    <text evidence="12">The sequence shown here is derived from an EMBL/GenBank/DDBJ whole genome shotgun (WGS) entry which is preliminary data.</text>
</comment>
<evidence type="ECO:0000256" key="9">
    <source>
        <dbReference type="SAM" id="SignalP"/>
    </source>
</evidence>
<dbReference type="SUPFAM" id="SSF52833">
    <property type="entry name" value="Thioredoxin-like"/>
    <property type="match status" value="1"/>
</dbReference>
<dbReference type="EMBL" id="QNGE01006245">
    <property type="protein sequence ID" value="KAA3671540.1"/>
    <property type="molecule type" value="Genomic_DNA"/>
</dbReference>
<dbReference type="InterPro" id="IPR013766">
    <property type="entry name" value="Thioredoxin_domain"/>
</dbReference>
<keyword evidence="13" id="KW-1185">Reference proteome</keyword>
<evidence type="ECO:0000256" key="8">
    <source>
        <dbReference type="RuleBase" id="RU371123"/>
    </source>
</evidence>
<dbReference type="GO" id="GO:0003756">
    <property type="term" value="F:protein disulfide isomerase activity"/>
    <property type="evidence" value="ECO:0007669"/>
    <property type="project" value="TreeGrafter"/>
</dbReference>
<feature type="domain" description="ERV/ALR sulfhydryl oxidase" evidence="10">
    <location>
        <begin position="252"/>
        <end position="382"/>
    </location>
</feature>
<dbReference type="SUPFAM" id="SSF69000">
    <property type="entry name" value="FAD-dependent thiol oxidase"/>
    <property type="match status" value="1"/>
</dbReference>
<proteinExistence type="predicted"/>
<feature type="domain" description="Thioredoxin" evidence="11">
    <location>
        <begin position="13"/>
        <end position="169"/>
    </location>
</feature>
<gene>
    <name evidence="12" type="ORF">DEA37_0015092</name>
</gene>
<evidence type="ECO:0000259" key="11">
    <source>
        <dbReference type="PROSITE" id="PS51352"/>
    </source>
</evidence>
<keyword evidence="5 8" id="KW-0560">Oxidoreductase</keyword>
<evidence type="ECO:0000256" key="3">
    <source>
        <dbReference type="ARBA" id="ARBA00022729"/>
    </source>
</evidence>
<comment type="cofactor">
    <cofactor evidence="1 8">
        <name>FAD</name>
        <dbReference type="ChEBI" id="CHEBI:57692"/>
    </cofactor>
</comment>
<organism evidence="12 13">
    <name type="scientific">Paragonimus westermani</name>
    <dbReference type="NCBI Taxonomy" id="34504"/>
    <lineage>
        <taxon>Eukaryota</taxon>
        <taxon>Metazoa</taxon>
        <taxon>Spiralia</taxon>
        <taxon>Lophotrochozoa</taxon>
        <taxon>Platyhelminthes</taxon>
        <taxon>Trematoda</taxon>
        <taxon>Digenea</taxon>
        <taxon>Plagiorchiida</taxon>
        <taxon>Troglotremata</taxon>
        <taxon>Troglotrematidae</taxon>
        <taxon>Paragonimus</taxon>
    </lineage>
</organism>
<dbReference type="Gene3D" id="3.40.30.10">
    <property type="entry name" value="Glutaredoxin"/>
    <property type="match status" value="1"/>
</dbReference>
<dbReference type="PANTHER" id="PTHR22897">
    <property type="entry name" value="QUIESCIN Q6-RELATED SULFHYDRYL OXIDASE"/>
    <property type="match status" value="1"/>
</dbReference>
<dbReference type="GO" id="GO:0005615">
    <property type="term" value="C:extracellular space"/>
    <property type="evidence" value="ECO:0007669"/>
    <property type="project" value="TreeGrafter"/>
</dbReference>
<dbReference type="Gene3D" id="1.20.120.1960">
    <property type="entry name" value="QSOX sulfhydryl oxidase domain"/>
    <property type="match status" value="1"/>
</dbReference>
<evidence type="ECO:0000259" key="10">
    <source>
        <dbReference type="PROSITE" id="PS51324"/>
    </source>
</evidence>
<evidence type="ECO:0000256" key="5">
    <source>
        <dbReference type="ARBA" id="ARBA00023002"/>
    </source>
</evidence>
<name>A0A5J4N837_9TREM</name>
<dbReference type="InterPro" id="IPR036249">
    <property type="entry name" value="Thioredoxin-like_sf"/>
</dbReference>
<comment type="catalytic activity">
    <reaction evidence="8">
        <text>2 R'C(R)SH + O2 = R'C(R)S-S(R)CR' + H2O2</text>
        <dbReference type="Rhea" id="RHEA:17357"/>
        <dbReference type="ChEBI" id="CHEBI:15379"/>
        <dbReference type="ChEBI" id="CHEBI:16240"/>
        <dbReference type="ChEBI" id="CHEBI:16520"/>
        <dbReference type="ChEBI" id="CHEBI:17412"/>
        <dbReference type="EC" id="1.8.3.2"/>
    </reaction>
</comment>
<dbReference type="AlphaFoldDB" id="A0A5J4N837"/>
<dbReference type="GO" id="GO:0000139">
    <property type="term" value="C:Golgi membrane"/>
    <property type="evidence" value="ECO:0007669"/>
    <property type="project" value="TreeGrafter"/>
</dbReference>
<feature type="signal peptide" evidence="9">
    <location>
        <begin position="1"/>
        <end position="21"/>
    </location>
</feature>
<evidence type="ECO:0000256" key="4">
    <source>
        <dbReference type="ARBA" id="ARBA00022827"/>
    </source>
</evidence>
<dbReference type="InterPro" id="IPR036774">
    <property type="entry name" value="ERV/ALR_sulphydryl_oxid_sf"/>
</dbReference>
<dbReference type="PROSITE" id="PS51324">
    <property type="entry name" value="ERV_ALR"/>
    <property type="match status" value="1"/>
</dbReference>
<dbReference type="Proteomes" id="UP000324629">
    <property type="component" value="Unassembled WGS sequence"/>
</dbReference>
<reference evidence="12 13" key="1">
    <citation type="journal article" date="2019" name="Gigascience">
        <title>Whole-genome sequence of the oriental lung fluke Paragonimus westermani.</title>
        <authorList>
            <person name="Oey H."/>
            <person name="Zakrzewski M."/>
            <person name="Narain K."/>
            <person name="Devi K.R."/>
            <person name="Agatsuma T."/>
            <person name="Nawaratna S."/>
            <person name="Gobert G.N."/>
            <person name="Jones M.K."/>
            <person name="Ragan M.A."/>
            <person name="McManus D.P."/>
            <person name="Krause L."/>
        </authorList>
    </citation>
    <scope>NUCLEOTIDE SEQUENCE [LARGE SCALE GENOMIC DNA]</scope>
    <source>
        <strain evidence="12 13">IND2009</strain>
    </source>
</reference>
<evidence type="ECO:0000256" key="6">
    <source>
        <dbReference type="ARBA" id="ARBA00023157"/>
    </source>
</evidence>
<dbReference type="InterPro" id="IPR039798">
    <property type="entry name" value="Sulfhydryl_oxidase"/>
</dbReference>
<accession>A0A5J4N837</accession>
<evidence type="ECO:0000313" key="13">
    <source>
        <dbReference type="Proteomes" id="UP000324629"/>
    </source>
</evidence>
<dbReference type="Gene3D" id="1.20.120.310">
    <property type="entry name" value="ERV/ALR sulfhydryl oxidase domain"/>
    <property type="match status" value="1"/>
</dbReference>
<dbReference type="EC" id="1.8.3.2" evidence="8"/>
<keyword evidence="3 9" id="KW-0732">Signal</keyword>
<evidence type="ECO:0000313" key="12">
    <source>
        <dbReference type="EMBL" id="KAA3671540.1"/>
    </source>
</evidence>
<protein>
    <recommendedName>
        <fullName evidence="8">Sulfhydryl oxidase</fullName>
        <ecNumber evidence="8">1.8.3.2</ecNumber>
    </recommendedName>
</protein>
<evidence type="ECO:0000256" key="2">
    <source>
        <dbReference type="ARBA" id="ARBA00022630"/>
    </source>
</evidence>
<keyword evidence="2 8" id="KW-0285">Flavoprotein</keyword>
<feature type="chain" id="PRO_5023893972" description="Sulfhydryl oxidase" evidence="9">
    <location>
        <begin position="22"/>
        <end position="440"/>
    </location>
</feature>
<sequence length="440" mass="49607">MFTKLLIGVFVSLLTMLRVHSADYSQLDNVVSFDVNSFNDSVSSGRWLVLFYRRSCGGCQRYYPFFVKLSTYLETWRPILSVGVIDCEDDINRQVCIDQRISSVPTLKYFPDVAVAEDPNLFNGVGVKITTKKDLVLVRQSLLRYMRDEITNTSSSYEKLQDIVLEDSHYTLAALNMSEPSEDVEKPEKKYTYERVPVYADDIFASLSKLLHGDVSMHENISGEELDALKEFLYMLQLCAASAIQSGIQAKTSVDLHLGQKYVDNNWKTMGSGVEPNRGIPADIVAHAMNRFIPRFFSCNVCAFHFAANSANIARANESILPTNRMLPDPADFTWNASILAILPEAPHCPSSEVLWLNAVHNRVNKRLSGAVTEDPKAPKIIFPSIQACPECWSMDAKNESILGGTQERRDHLLHFLLSHYASSAWMSERVPKHIFDTTE</sequence>